<keyword evidence="2" id="KW-1185">Reference proteome</keyword>
<protein>
    <recommendedName>
        <fullName evidence="3">Peptidase E</fullName>
    </recommendedName>
</protein>
<gene>
    <name evidence="1" type="ORF">SAMN04488514_1175</name>
</gene>
<reference evidence="1 2" key="1">
    <citation type="submission" date="2016-10" db="EMBL/GenBank/DDBJ databases">
        <authorList>
            <person name="de Groot N.N."/>
        </authorList>
    </citation>
    <scope>NUCLEOTIDE SEQUENCE [LARGE SCALE GENOMIC DNA]</scope>
    <source>
        <strain evidence="1 2">DSM 19886</strain>
    </source>
</reference>
<dbReference type="Pfam" id="PF20420">
    <property type="entry name" value="DUF6702"/>
    <property type="match status" value="1"/>
</dbReference>
<sequence>MKKGLKNFLKKGILLLVLPLIAFNVAHKFYISVTNIGYSETDDALQITTRIFIDDFKDLLQERYGFDAKLNSDNESKLTDEYIEKYLRTKFVVSINGEAKAFDFLGKEYEDDIMICYLEITNIDFPNIKTIELTNEVLMDLFDEQKNLVHFKIKGKKTSFVLIKANNKGMLNL</sequence>
<proteinExistence type="predicted"/>
<dbReference type="Proteomes" id="UP000199440">
    <property type="component" value="Unassembled WGS sequence"/>
</dbReference>
<dbReference type="AlphaFoldDB" id="A0A1G9X4E9"/>
<evidence type="ECO:0000313" key="1">
    <source>
        <dbReference type="EMBL" id="SDM91235.1"/>
    </source>
</evidence>
<dbReference type="RefSeq" id="WP_089894911.1">
    <property type="nucleotide sequence ID" value="NZ_FNGV01000017.1"/>
</dbReference>
<evidence type="ECO:0000313" key="2">
    <source>
        <dbReference type="Proteomes" id="UP000199440"/>
    </source>
</evidence>
<dbReference type="STRING" id="192904.SAMN04488514_1175"/>
<name>A0A1G9X4E9_9FLAO</name>
<dbReference type="InterPro" id="IPR046525">
    <property type="entry name" value="DUF6702"/>
</dbReference>
<organism evidence="1 2">
    <name type="scientific">Kriegella aquimaris</name>
    <dbReference type="NCBI Taxonomy" id="192904"/>
    <lineage>
        <taxon>Bacteria</taxon>
        <taxon>Pseudomonadati</taxon>
        <taxon>Bacteroidota</taxon>
        <taxon>Flavobacteriia</taxon>
        <taxon>Flavobacteriales</taxon>
        <taxon>Flavobacteriaceae</taxon>
        <taxon>Kriegella</taxon>
    </lineage>
</organism>
<dbReference type="OrthoDB" id="5735516at2"/>
<evidence type="ECO:0008006" key="3">
    <source>
        <dbReference type="Google" id="ProtNLM"/>
    </source>
</evidence>
<accession>A0A1G9X4E9</accession>
<dbReference type="EMBL" id="FNGV01000017">
    <property type="protein sequence ID" value="SDM91235.1"/>
    <property type="molecule type" value="Genomic_DNA"/>
</dbReference>